<accession>A0ABX2TCS0</accession>
<dbReference type="InterPro" id="IPR032466">
    <property type="entry name" value="Metal_Hydrolase"/>
</dbReference>
<feature type="compositionally biased region" description="Pro residues" evidence="1">
    <location>
        <begin position="1"/>
        <end position="11"/>
    </location>
</feature>
<evidence type="ECO:0000313" key="3">
    <source>
        <dbReference type="EMBL" id="NYZ20933.1"/>
    </source>
</evidence>
<dbReference type="EMBL" id="JABFDB010000010">
    <property type="protein sequence ID" value="NYZ20933.1"/>
    <property type="molecule type" value="Genomic_DNA"/>
</dbReference>
<feature type="domain" description="Amidohydrolase-related" evidence="2">
    <location>
        <begin position="29"/>
        <end position="292"/>
    </location>
</feature>
<dbReference type="Pfam" id="PF04909">
    <property type="entry name" value="Amidohydro_2"/>
    <property type="match status" value="1"/>
</dbReference>
<keyword evidence="4" id="KW-1185">Reference proteome</keyword>
<gene>
    <name evidence="3" type="ORF">HND93_14560</name>
</gene>
<dbReference type="SUPFAM" id="SSF51556">
    <property type="entry name" value="Metallo-dependent hydrolases"/>
    <property type="match status" value="1"/>
</dbReference>
<organism evidence="3 4">
    <name type="scientific">Azospirillum oleiclasticum</name>
    <dbReference type="NCBI Taxonomy" id="2735135"/>
    <lineage>
        <taxon>Bacteria</taxon>
        <taxon>Pseudomonadati</taxon>
        <taxon>Pseudomonadota</taxon>
        <taxon>Alphaproteobacteria</taxon>
        <taxon>Rhodospirillales</taxon>
        <taxon>Azospirillaceae</taxon>
        <taxon>Azospirillum</taxon>
    </lineage>
</organism>
<dbReference type="PANTHER" id="PTHR35563">
    <property type="entry name" value="BARREL METAL-DEPENDENT HYDROLASE, PUTATIVE (AFU_ORTHOLOGUE AFUA_1G16240)-RELATED"/>
    <property type="match status" value="1"/>
</dbReference>
<sequence length="294" mass="31530">MPSIQPPPVCAPPRSTVGRPRRPAPAGAVDTHAHVFPADAAGRLTSPRTYTPSPAPLAQYRAMLDALGVTHAVLVQPSVYGFDNTVMLDALGAMADRWRGVAVVPPDIDQSTLTAMHDSGVRGVRANLMFKGGLTRDALDELVRRIAPLGWHLQVLADVSASPDLLRVLSLLPVPVVFDHMGHVPAGRGPDDPGFRAMLDLLRRGRAWVKLSGAYRLTASADPSYPDVAPVARAILAEAADRAVWGSDWPHPHIDTAMPDDAALLDLLDDWTADADTRHAVLSGNARRLYGFDL</sequence>
<evidence type="ECO:0000256" key="1">
    <source>
        <dbReference type="SAM" id="MobiDB-lite"/>
    </source>
</evidence>
<dbReference type="InterPro" id="IPR052358">
    <property type="entry name" value="Aro_Compnd_Degr_Hydrolases"/>
</dbReference>
<evidence type="ECO:0000313" key="4">
    <source>
        <dbReference type="Proteomes" id="UP000584642"/>
    </source>
</evidence>
<dbReference type="Gene3D" id="3.20.20.140">
    <property type="entry name" value="Metal-dependent hydrolases"/>
    <property type="match status" value="1"/>
</dbReference>
<dbReference type="Proteomes" id="UP000584642">
    <property type="component" value="Unassembled WGS sequence"/>
</dbReference>
<reference evidence="3 4" key="1">
    <citation type="submission" date="2020-05" db="EMBL/GenBank/DDBJ databases">
        <title>Azospirillum oleiclasticum sp. nov, a nitrogen-fixing and heavy crude oil-emulsifying bacterium isolated from the crude oil of Yumen Oilfield.</title>
        <authorList>
            <person name="Wu D."/>
            <person name="Cai M."/>
            <person name="Zhang X."/>
        </authorList>
    </citation>
    <scope>NUCLEOTIDE SEQUENCE [LARGE SCALE GENOMIC DNA]</scope>
    <source>
        <strain evidence="3 4">ROY-1-1-2</strain>
    </source>
</reference>
<name>A0ABX2TCS0_9PROT</name>
<protein>
    <submittedName>
        <fullName evidence="3">Amidohydrolase family protein</fullName>
    </submittedName>
</protein>
<evidence type="ECO:0000259" key="2">
    <source>
        <dbReference type="Pfam" id="PF04909"/>
    </source>
</evidence>
<comment type="caution">
    <text evidence="3">The sequence shown here is derived from an EMBL/GenBank/DDBJ whole genome shotgun (WGS) entry which is preliminary data.</text>
</comment>
<dbReference type="PANTHER" id="PTHR35563:SF2">
    <property type="entry name" value="BARREL METAL-DEPENDENT HYDROLASE, PUTATIVE (AFU_ORTHOLOGUE AFUA_1G16240)-RELATED"/>
    <property type="match status" value="1"/>
</dbReference>
<feature type="region of interest" description="Disordered" evidence="1">
    <location>
        <begin position="1"/>
        <end position="29"/>
    </location>
</feature>
<proteinExistence type="predicted"/>
<dbReference type="RefSeq" id="WP_180282714.1">
    <property type="nucleotide sequence ID" value="NZ_JABFDB010000010.1"/>
</dbReference>
<dbReference type="InterPro" id="IPR006680">
    <property type="entry name" value="Amidohydro-rel"/>
</dbReference>